<dbReference type="EMBL" id="CP036316">
    <property type="protein sequence ID" value="QDT66692.1"/>
    <property type="molecule type" value="Genomic_DNA"/>
</dbReference>
<sequence precursor="true">MTLTKNNWSLFLRTGLSVAVMAFLLCSVPAVAQEEEKPAEPVAEEKADAPAEKPAEEKPAEEKPAEEKKEEPKKEEPAKEEAKEEKKEEKTDKPEGEEKADEAAIEPITLVTNLENPSGLAIHGPSGDVFAASRYGVYRYDPKNHAVSIEVAGYEPDVYGKGPKYDIGPLGLDFLGDDMLVVGDGSRKDGEELVRIYKVGKEPRKAPLDEKKAEHTFGPIEAGEASARGEGNFYDVAVGKNAIFITSNGDDTKGWIQKITLEDGVPKEMTPSIATKEAVGVDAPVPLVFNKDMSELFVGQMGEITVPGDSLLLVFDPETGELKRKYELGLSDPTGIDFSPKTGKLYVTDFAWAKPEDGGLFEVTFDGENVSTKKIVSLDKPTAIKFDKDGKLYVTVIGTVDPEAKSKSGDQLSAGTLVVIDAGL</sequence>
<organism evidence="3 4">
    <name type="scientific">Calycomorphotria hydatis</name>
    <dbReference type="NCBI Taxonomy" id="2528027"/>
    <lineage>
        <taxon>Bacteria</taxon>
        <taxon>Pseudomonadati</taxon>
        <taxon>Planctomycetota</taxon>
        <taxon>Planctomycetia</taxon>
        <taxon>Planctomycetales</taxon>
        <taxon>Planctomycetaceae</taxon>
        <taxon>Calycomorphotria</taxon>
    </lineage>
</organism>
<protein>
    <recommendedName>
        <fullName evidence="5">SMP-30/Gluconolaconase/LRE-like region</fullName>
    </recommendedName>
</protein>
<dbReference type="OrthoDB" id="210680at2"/>
<evidence type="ECO:0000313" key="3">
    <source>
        <dbReference type="EMBL" id="QDT66692.1"/>
    </source>
</evidence>
<proteinExistence type="predicted"/>
<keyword evidence="2" id="KW-0732">Signal</keyword>
<dbReference type="Gene3D" id="2.130.10.10">
    <property type="entry name" value="YVTN repeat-like/Quinoprotein amine dehydrogenase"/>
    <property type="match status" value="1"/>
</dbReference>
<dbReference type="AlphaFoldDB" id="A0A517TEA3"/>
<evidence type="ECO:0000313" key="4">
    <source>
        <dbReference type="Proteomes" id="UP000319976"/>
    </source>
</evidence>
<name>A0A517TEA3_9PLAN</name>
<feature type="signal peptide" evidence="2">
    <location>
        <begin position="1"/>
        <end position="32"/>
    </location>
</feature>
<dbReference type="KEGG" id="chya:V22_39630"/>
<evidence type="ECO:0008006" key="5">
    <source>
        <dbReference type="Google" id="ProtNLM"/>
    </source>
</evidence>
<evidence type="ECO:0000256" key="1">
    <source>
        <dbReference type="SAM" id="MobiDB-lite"/>
    </source>
</evidence>
<feature type="region of interest" description="Disordered" evidence="1">
    <location>
        <begin position="33"/>
        <end position="107"/>
    </location>
</feature>
<feature type="compositionally biased region" description="Basic and acidic residues" evidence="1">
    <location>
        <begin position="34"/>
        <end position="97"/>
    </location>
</feature>
<evidence type="ECO:0000256" key="2">
    <source>
        <dbReference type="SAM" id="SignalP"/>
    </source>
</evidence>
<feature type="chain" id="PRO_5021833011" description="SMP-30/Gluconolaconase/LRE-like region" evidence="2">
    <location>
        <begin position="33"/>
        <end position="424"/>
    </location>
</feature>
<gene>
    <name evidence="3" type="ORF">V22_39630</name>
</gene>
<accession>A0A517TEA3</accession>
<dbReference type="RefSeq" id="WP_145265976.1">
    <property type="nucleotide sequence ID" value="NZ_CP036316.1"/>
</dbReference>
<reference evidence="3 4" key="1">
    <citation type="submission" date="2019-02" db="EMBL/GenBank/DDBJ databases">
        <title>Deep-cultivation of Planctomycetes and their phenomic and genomic characterization uncovers novel biology.</title>
        <authorList>
            <person name="Wiegand S."/>
            <person name="Jogler M."/>
            <person name="Boedeker C."/>
            <person name="Pinto D."/>
            <person name="Vollmers J."/>
            <person name="Rivas-Marin E."/>
            <person name="Kohn T."/>
            <person name="Peeters S.H."/>
            <person name="Heuer A."/>
            <person name="Rast P."/>
            <person name="Oberbeckmann S."/>
            <person name="Bunk B."/>
            <person name="Jeske O."/>
            <person name="Meyerdierks A."/>
            <person name="Storesund J.E."/>
            <person name="Kallscheuer N."/>
            <person name="Luecker S."/>
            <person name="Lage O.M."/>
            <person name="Pohl T."/>
            <person name="Merkel B.J."/>
            <person name="Hornburger P."/>
            <person name="Mueller R.-W."/>
            <person name="Bruemmer F."/>
            <person name="Labrenz M."/>
            <person name="Spormann A.M."/>
            <person name="Op den Camp H."/>
            <person name="Overmann J."/>
            <person name="Amann R."/>
            <person name="Jetten M.S.M."/>
            <person name="Mascher T."/>
            <person name="Medema M.H."/>
            <person name="Devos D.P."/>
            <person name="Kaster A.-K."/>
            <person name="Ovreas L."/>
            <person name="Rohde M."/>
            <person name="Galperin M.Y."/>
            <person name="Jogler C."/>
        </authorList>
    </citation>
    <scope>NUCLEOTIDE SEQUENCE [LARGE SCALE GENOMIC DNA]</scope>
    <source>
        <strain evidence="3 4">V22</strain>
    </source>
</reference>
<keyword evidence="4" id="KW-1185">Reference proteome</keyword>
<dbReference type="InterPro" id="IPR015943">
    <property type="entry name" value="WD40/YVTN_repeat-like_dom_sf"/>
</dbReference>
<dbReference type="Proteomes" id="UP000319976">
    <property type="component" value="Chromosome"/>
</dbReference>
<dbReference type="SUPFAM" id="SSF101898">
    <property type="entry name" value="NHL repeat"/>
    <property type="match status" value="1"/>
</dbReference>